<dbReference type="AlphaFoldDB" id="A0A9J6D761"/>
<dbReference type="EMBL" id="JABSTU010000011">
    <property type="protein sequence ID" value="KAH8009924.1"/>
    <property type="molecule type" value="Genomic_DNA"/>
</dbReference>
<reference evidence="1" key="1">
    <citation type="journal article" date="2020" name="Cell">
        <title>Large-Scale Comparative Analyses of Tick Genomes Elucidate Their Genetic Diversity and Vector Capacities.</title>
        <authorList>
            <consortium name="Tick Genome and Microbiome Consortium (TIGMIC)"/>
            <person name="Jia N."/>
            <person name="Wang J."/>
            <person name="Shi W."/>
            <person name="Du L."/>
            <person name="Sun Y."/>
            <person name="Zhan W."/>
            <person name="Jiang J.F."/>
            <person name="Wang Q."/>
            <person name="Zhang B."/>
            <person name="Ji P."/>
            <person name="Bell-Sakyi L."/>
            <person name="Cui X.M."/>
            <person name="Yuan T.T."/>
            <person name="Jiang B.G."/>
            <person name="Yang W.F."/>
            <person name="Lam T.T."/>
            <person name="Chang Q.C."/>
            <person name="Ding S.J."/>
            <person name="Wang X.J."/>
            <person name="Zhu J.G."/>
            <person name="Ruan X.D."/>
            <person name="Zhao L."/>
            <person name="Wei J.T."/>
            <person name="Ye R.Z."/>
            <person name="Que T.C."/>
            <person name="Du C.H."/>
            <person name="Zhou Y.H."/>
            <person name="Cheng J.X."/>
            <person name="Dai P.F."/>
            <person name="Guo W.B."/>
            <person name="Han X.H."/>
            <person name="Huang E.J."/>
            <person name="Li L.F."/>
            <person name="Wei W."/>
            <person name="Gao Y.C."/>
            <person name="Liu J.Z."/>
            <person name="Shao H.Z."/>
            <person name="Wang X."/>
            <person name="Wang C.C."/>
            <person name="Yang T.C."/>
            <person name="Huo Q.B."/>
            <person name="Li W."/>
            <person name="Chen H.Y."/>
            <person name="Chen S.E."/>
            <person name="Zhou L.G."/>
            <person name="Ni X.B."/>
            <person name="Tian J.H."/>
            <person name="Sheng Y."/>
            <person name="Liu T."/>
            <person name="Pan Y.S."/>
            <person name="Xia L.Y."/>
            <person name="Li J."/>
            <person name="Zhao F."/>
            <person name="Cao W.C."/>
        </authorList>
    </citation>
    <scope>NUCLEOTIDE SEQUENCE</scope>
    <source>
        <strain evidence="1">Rmic-2018</strain>
    </source>
</reference>
<keyword evidence="2" id="KW-1185">Reference proteome</keyword>
<sequence length="156" mass="17372">MSGIGAYQKSHVWLLNMKTDEAKKTLLDAGLLSVKYWPCLVVDPERQEVRLKLHCVAFDVHAATARRAFRQYGEAKEVISDKRRDEDFEGVESTTRFVRLLLNDGVTTDRIPLRCVSGAAQHWRSYLEEHRCACVAGTLDTLVATAGGLGALVVVL</sequence>
<name>A0A9J6D761_RHIMP</name>
<protein>
    <submittedName>
        <fullName evidence="1">Uncharacterized protein</fullName>
    </submittedName>
</protein>
<evidence type="ECO:0000313" key="2">
    <source>
        <dbReference type="Proteomes" id="UP000821866"/>
    </source>
</evidence>
<evidence type="ECO:0000313" key="1">
    <source>
        <dbReference type="EMBL" id="KAH8009924.1"/>
    </source>
</evidence>
<proteinExistence type="predicted"/>
<gene>
    <name evidence="1" type="ORF">HPB51_022484</name>
</gene>
<reference evidence="1" key="2">
    <citation type="submission" date="2021-09" db="EMBL/GenBank/DDBJ databases">
        <authorList>
            <person name="Jia N."/>
            <person name="Wang J."/>
            <person name="Shi W."/>
            <person name="Du L."/>
            <person name="Sun Y."/>
            <person name="Zhan W."/>
            <person name="Jiang J."/>
            <person name="Wang Q."/>
            <person name="Zhang B."/>
            <person name="Ji P."/>
            <person name="Sakyi L.B."/>
            <person name="Cui X."/>
            <person name="Yuan T."/>
            <person name="Jiang B."/>
            <person name="Yang W."/>
            <person name="Lam T.T.-Y."/>
            <person name="Chang Q."/>
            <person name="Ding S."/>
            <person name="Wang X."/>
            <person name="Zhu J."/>
            <person name="Ruan X."/>
            <person name="Zhao L."/>
            <person name="Wei J."/>
            <person name="Que T."/>
            <person name="Du C."/>
            <person name="Cheng J."/>
            <person name="Dai P."/>
            <person name="Han X."/>
            <person name="Huang E."/>
            <person name="Gao Y."/>
            <person name="Liu J."/>
            <person name="Shao H."/>
            <person name="Ye R."/>
            <person name="Li L."/>
            <person name="Wei W."/>
            <person name="Wang X."/>
            <person name="Wang C."/>
            <person name="Huo Q."/>
            <person name="Li W."/>
            <person name="Guo W."/>
            <person name="Chen H."/>
            <person name="Chen S."/>
            <person name="Zhou L."/>
            <person name="Zhou L."/>
            <person name="Ni X."/>
            <person name="Tian J."/>
            <person name="Zhou Y."/>
            <person name="Sheng Y."/>
            <person name="Liu T."/>
            <person name="Pan Y."/>
            <person name="Xia L."/>
            <person name="Li J."/>
            <person name="Zhao F."/>
            <person name="Cao W."/>
        </authorList>
    </citation>
    <scope>NUCLEOTIDE SEQUENCE</scope>
    <source>
        <strain evidence="1">Rmic-2018</strain>
        <tissue evidence="1">Larvae</tissue>
    </source>
</reference>
<accession>A0A9J6D761</accession>
<comment type="caution">
    <text evidence="1">The sequence shown here is derived from an EMBL/GenBank/DDBJ whole genome shotgun (WGS) entry which is preliminary data.</text>
</comment>
<dbReference type="Proteomes" id="UP000821866">
    <property type="component" value="Chromosome 9"/>
</dbReference>
<organism evidence="1 2">
    <name type="scientific">Rhipicephalus microplus</name>
    <name type="common">Cattle tick</name>
    <name type="synonym">Boophilus microplus</name>
    <dbReference type="NCBI Taxonomy" id="6941"/>
    <lineage>
        <taxon>Eukaryota</taxon>
        <taxon>Metazoa</taxon>
        <taxon>Ecdysozoa</taxon>
        <taxon>Arthropoda</taxon>
        <taxon>Chelicerata</taxon>
        <taxon>Arachnida</taxon>
        <taxon>Acari</taxon>
        <taxon>Parasitiformes</taxon>
        <taxon>Ixodida</taxon>
        <taxon>Ixodoidea</taxon>
        <taxon>Ixodidae</taxon>
        <taxon>Rhipicephalinae</taxon>
        <taxon>Rhipicephalus</taxon>
        <taxon>Boophilus</taxon>
    </lineage>
</organism>